<dbReference type="AlphaFoldDB" id="A0A1F7GXJ9"/>
<comment type="caution">
    <text evidence="2">The sequence shown here is derived from an EMBL/GenBank/DDBJ whole genome shotgun (WGS) entry which is preliminary data.</text>
</comment>
<reference evidence="2 3" key="1">
    <citation type="journal article" date="2016" name="Nat. Commun.">
        <title>Thousands of microbial genomes shed light on interconnected biogeochemical processes in an aquifer system.</title>
        <authorList>
            <person name="Anantharaman K."/>
            <person name="Brown C.T."/>
            <person name="Hug L.A."/>
            <person name="Sharon I."/>
            <person name="Castelle C.J."/>
            <person name="Probst A.J."/>
            <person name="Thomas B.C."/>
            <person name="Singh A."/>
            <person name="Wilkins M.J."/>
            <person name="Karaoz U."/>
            <person name="Brodie E.L."/>
            <person name="Williams K.H."/>
            <person name="Hubbard S.S."/>
            <person name="Banfield J.F."/>
        </authorList>
    </citation>
    <scope>NUCLEOTIDE SEQUENCE [LARGE SCALE GENOMIC DNA]</scope>
</reference>
<feature type="transmembrane region" description="Helical" evidence="1">
    <location>
        <begin position="72"/>
        <end position="88"/>
    </location>
</feature>
<evidence type="ECO:0000256" key="1">
    <source>
        <dbReference type="SAM" id="Phobius"/>
    </source>
</evidence>
<dbReference type="EMBL" id="MFZM01000020">
    <property type="protein sequence ID" value="OGK23524.1"/>
    <property type="molecule type" value="Genomic_DNA"/>
</dbReference>
<proteinExistence type="predicted"/>
<keyword evidence="1" id="KW-1133">Transmembrane helix</keyword>
<accession>A0A1F7GXJ9</accession>
<evidence type="ECO:0000313" key="3">
    <source>
        <dbReference type="Proteomes" id="UP000177159"/>
    </source>
</evidence>
<feature type="transmembrane region" description="Helical" evidence="1">
    <location>
        <begin position="100"/>
        <end position="120"/>
    </location>
</feature>
<evidence type="ECO:0000313" key="2">
    <source>
        <dbReference type="EMBL" id="OGK23524.1"/>
    </source>
</evidence>
<keyword evidence="1" id="KW-0472">Membrane</keyword>
<protein>
    <submittedName>
        <fullName evidence="2">Uncharacterized protein</fullName>
    </submittedName>
</protein>
<feature type="transmembrane region" description="Helical" evidence="1">
    <location>
        <begin position="7"/>
        <end position="26"/>
    </location>
</feature>
<gene>
    <name evidence="2" type="ORF">A3C24_01880</name>
</gene>
<dbReference type="Proteomes" id="UP000177159">
    <property type="component" value="Unassembled WGS sequence"/>
</dbReference>
<name>A0A1F7GXJ9_9BACT</name>
<organism evidence="2 3">
    <name type="scientific">Candidatus Roizmanbacteria bacterium RIFCSPHIGHO2_02_FULL_37_24</name>
    <dbReference type="NCBI Taxonomy" id="1802037"/>
    <lineage>
        <taxon>Bacteria</taxon>
        <taxon>Candidatus Roizmaniibacteriota</taxon>
    </lineage>
</organism>
<keyword evidence="1" id="KW-0812">Transmembrane</keyword>
<sequence>MNYTRKLIIYFIVNFVILYLAFLYGSDYIVFGRLEIGSLQAVLTSAFGIAIAIMLLDLIVYDFKIKIPAEKYILAEVLVNIGALYLLARTPLQNSVGVGIVAFWVAIVLGLILSLAQYGVKRMTDKK</sequence>
<feature type="transmembrane region" description="Helical" evidence="1">
    <location>
        <begin position="38"/>
        <end position="60"/>
    </location>
</feature>